<dbReference type="PIRSF" id="PIRSF001563">
    <property type="entry name" value="Folylpolyglu_synth"/>
    <property type="match status" value="1"/>
</dbReference>
<dbReference type="PROSITE" id="PS01012">
    <property type="entry name" value="FOLYLPOLYGLU_SYNT_2"/>
    <property type="match status" value="1"/>
</dbReference>
<dbReference type="InterPro" id="IPR036615">
    <property type="entry name" value="Mur_ligase_C_dom_sf"/>
</dbReference>
<evidence type="ECO:0000256" key="8">
    <source>
        <dbReference type="ARBA" id="ARBA00030592"/>
    </source>
</evidence>
<feature type="domain" description="Mur ligase C-terminal" evidence="11">
    <location>
        <begin position="313"/>
        <end position="432"/>
    </location>
</feature>
<proteinExistence type="inferred from homology"/>
<reference evidence="13 14" key="1">
    <citation type="submission" date="2023-04" db="EMBL/GenBank/DDBJ databases">
        <title>Clostridium tannerae sp. nov., isolated from the fecal material of an alpaca.</title>
        <authorList>
            <person name="Miller S."/>
            <person name="Hendry M."/>
            <person name="King J."/>
            <person name="Sankaranarayanan K."/>
            <person name="Lawson P.A."/>
        </authorList>
    </citation>
    <scope>NUCLEOTIDE SEQUENCE [LARGE SCALE GENOMIC DNA]</scope>
    <source>
        <strain evidence="13 14">A1-XYC3</strain>
    </source>
</reference>
<dbReference type="InterPro" id="IPR036565">
    <property type="entry name" value="Mur-like_cat_sf"/>
</dbReference>
<dbReference type="EMBL" id="JARUJP010000008">
    <property type="protein sequence ID" value="MDW8801264.1"/>
    <property type="molecule type" value="Genomic_DNA"/>
</dbReference>
<dbReference type="InterPro" id="IPR004101">
    <property type="entry name" value="Mur_ligase_C"/>
</dbReference>
<dbReference type="GO" id="GO:0016874">
    <property type="term" value="F:ligase activity"/>
    <property type="evidence" value="ECO:0007669"/>
    <property type="project" value="UniProtKB-KW"/>
</dbReference>
<name>A0ABU4JSX6_9CLOT</name>
<comment type="catalytic activity">
    <reaction evidence="9">
        <text>(6S)-5,6,7,8-tetrahydrofolyl-(gamma-L-Glu)(n) + L-glutamate + ATP = (6S)-5,6,7,8-tetrahydrofolyl-(gamma-L-Glu)(n+1) + ADP + phosphate + H(+)</text>
        <dbReference type="Rhea" id="RHEA:10580"/>
        <dbReference type="Rhea" id="RHEA-COMP:14738"/>
        <dbReference type="Rhea" id="RHEA-COMP:14740"/>
        <dbReference type="ChEBI" id="CHEBI:15378"/>
        <dbReference type="ChEBI" id="CHEBI:29985"/>
        <dbReference type="ChEBI" id="CHEBI:30616"/>
        <dbReference type="ChEBI" id="CHEBI:43474"/>
        <dbReference type="ChEBI" id="CHEBI:141005"/>
        <dbReference type="ChEBI" id="CHEBI:456216"/>
        <dbReference type="EC" id="6.3.2.17"/>
    </reaction>
</comment>
<comment type="similarity">
    <text evidence="1 10">Belongs to the folylpolyglutamate synthase family.</text>
</comment>
<evidence type="ECO:0000256" key="7">
    <source>
        <dbReference type="ARBA" id="ARBA00022842"/>
    </source>
</evidence>
<evidence type="ECO:0000259" key="11">
    <source>
        <dbReference type="Pfam" id="PF02875"/>
    </source>
</evidence>
<evidence type="ECO:0000256" key="9">
    <source>
        <dbReference type="ARBA" id="ARBA00047493"/>
    </source>
</evidence>
<evidence type="ECO:0000256" key="4">
    <source>
        <dbReference type="ARBA" id="ARBA00022723"/>
    </source>
</evidence>
<dbReference type="Gene3D" id="3.40.1190.10">
    <property type="entry name" value="Mur-like, catalytic domain"/>
    <property type="match status" value="1"/>
</dbReference>
<dbReference type="Pfam" id="PF02875">
    <property type="entry name" value="Mur_ligase_C"/>
    <property type="match status" value="1"/>
</dbReference>
<evidence type="ECO:0000256" key="6">
    <source>
        <dbReference type="ARBA" id="ARBA00022840"/>
    </source>
</evidence>
<dbReference type="PROSITE" id="PS01011">
    <property type="entry name" value="FOLYLPOLYGLU_SYNT_1"/>
    <property type="match status" value="1"/>
</dbReference>
<evidence type="ECO:0000313" key="14">
    <source>
        <dbReference type="Proteomes" id="UP001281656"/>
    </source>
</evidence>
<dbReference type="InterPro" id="IPR018109">
    <property type="entry name" value="Folylpolyglutamate_synth_CS"/>
</dbReference>
<evidence type="ECO:0000256" key="10">
    <source>
        <dbReference type="PIRNR" id="PIRNR001563"/>
    </source>
</evidence>
<protein>
    <recommendedName>
        <fullName evidence="2">tetrahydrofolate synthase</fullName>
        <ecNumber evidence="2">6.3.2.17</ecNumber>
    </recommendedName>
    <alternativeName>
        <fullName evidence="8">Tetrahydrofolylpolyglutamate synthase</fullName>
    </alternativeName>
</protein>
<dbReference type="Pfam" id="PF08245">
    <property type="entry name" value="Mur_ligase_M"/>
    <property type="match status" value="1"/>
</dbReference>
<evidence type="ECO:0000259" key="12">
    <source>
        <dbReference type="Pfam" id="PF08245"/>
    </source>
</evidence>
<keyword evidence="4" id="KW-0479">Metal-binding</keyword>
<accession>A0ABU4JSX6</accession>
<dbReference type="PANTHER" id="PTHR11136">
    <property type="entry name" value="FOLYLPOLYGLUTAMATE SYNTHASE-RELATED"/>
    <property type="match status" value="1"/>
</dbReference>
<keyword evidence="3 10" id="KW-0436">Ligase</keyword>
<sequence>MNYEQAIDYITNTAKFGMNFGLERTKKILELLGDPHKKIKTIHIAGTNGKGSTTAMLTKILMQSGYKVGMYTSPFIEVFEERIQINNENISKEDLSLAVTEVSKAVDKVIELGYEHPTEFEIITCTMFYYFSKNKVDFAVVEVGLGGRLDSTNVMEAYSEDNSGGVVATVITSISYDHMQILGDTLEKIAWEKAGIIKDGVPVIMYPQETEAEKVIEKICEERGCNLVRVSTNSVEYLQENNEKVDKNTDTYTQNFKLTTAKDNYDIALSLLGKHQLLNCAVAVSVVEQLMEREITVDKKDIVGALREVKWIGRLEVMKRKPLVVIDGAHNIEGISKLRENVQQYFKYNKMILILGILADKEVDKMIATIAPLADRIIAVTPNSYRAESADELKKAVENYHIKCEAIENYEDAYKLALSYCEEDDLLLISGSLYMIGDMRKIIKNL</sequence>
<feature type="domain" description="Mur ligase central" evidence="12">
    <location>
        <begin position="44"/>
        <end position="286"/>
    </location>
</feature>
<comment type="caution">
    <text evidence="13">The sequence shown here is derived from an EMBL/GenBank/DDBJ whole genome shotgun (WGS) entry which is preliminary data.</text>
</comment>
<dbReference type="Gene3D" id="3.90.190.20">
    <property type="entry name" value="Mur ligase, C-terminal domain"/>
    <property type="match status" value="1"/>
</dbReference>
<dbReference type="PANTHER" id="PTHR11136:SF0">
    <property type="entry name" value="DIHYDROFOLATE SYNTHETASE-RELATED"/>
    <property type="match status" value="1"/>
</dbReference>
<evidence type="ECO:0000256" key="3">
    <source>
        <dbReference type="ARBA" id="ARBA00022598"/>
    </source>
</evidence>
<dbReference type="SUPFAM" id="SSF53623">
    <property type="entry name" value="MurD-like peptide ligases, catalytic domain"/>
    <property type="match status" value="1"/>
</dbReference>
<dbReference type="RefSeq" id="WP_318797901.1">
    <property type="nucleotide sequence ID" value="NZ_JARUJP010000008.1"/>
</dbReference>
<dbReference type="EC" id="6.3.2.17" evidence="2"/>
<keyword evidence="6 10" id="KW-0067">ATP-binding</keyword>
<dbReference type="InterPro" id="IPR001645">
    <property type="entry name" value="Folylpolyglutamate_synth"/>
</dbReference>
<evidence type="ECO:0000313" key="13">
    <source>
        <dbReference type="EMBL" id="MDW8801264.1"/>
    </source>
</evidence>
<evidence type="ECO:0000256" key="5">
    <source>
        <dbReference type="ARBA" id="ARBA00022741"/>
    </source>
</evidence>
<gene>
    <name evidence="13" type="ORF">P8V03_08845</name>
</gene>
<dbReference type="Proteomes" id="UP001281656">
    <property type="component" value="Unassembled WGS sequence"/>
</dbReference>
<dbReference type="InterPro" id="IPR013221">
    <property type="entry name" value="Mur_ligase_cen"/>
</dbReference>
<dbReference type="SUPFAM" id="SSF53244">
    <property type="entry name" value="MurD-like peptide ligases, peptide-binding domain"/>
    <property type="match status" value="1"/>
</dbReference>
<evidence type="ECO:0000256" key="1">
    <source>
        <dbReference type="ARBA" id="ARBA00008276"/>
    </source>
</evidence>
<keyword evidence="7" id="KW-0460">Magnesium</keyword>
<keyword evidence="5 10" id="KW-0547">Nucleotide-binding</keyword>
<organism evidence="13 14">
    <name type="scientific">Clostridium tanneri</name>
    <dbReference type="NCBI Taxonomy" id="3037988"/>
    <lineage>
        <taxon>Bacteria</taxon>
        <taxon>Bacillati</taxon>
        <taxon>Bacillota</taxon>
        <taxon>Clostridia</taxon>
        <taxon>Eubacteriales</taxon>
        <taxon>Clostridiaceae</taxon>
        <taxon>Clostridium</taxon>
    </lineage>
</organism>
<keyword evidence="14" id="KW-1185">Reference proteome</keyword>
<evidence type="ECO:0000256" key="2">
    <source>
        <dbReference type="ARBA" id="ARBA00013025"/>
    </source>
</evidence>
<dbReference type="NCBIfam" id="TIGR01499">
    <property type="entry name" value="folC"/>
    <property type="match status" value="1"/>
</dbReference>